<dbReference type="AlphaFoldDB" id="A0AAU9M576"/>
<evidence type="ECO:0000313" key="3">
    <source>
        <dbReference type="Proteomes" id="UP001157418"/>
    </source>
</evidence>
<accession>A0AAU9M576</accession>
<gene>
    <name evidence="2" type="ORF">LVIROSA_LOCUS9075</name>
</gene>
<proteinExistence type="predicted"/>
<dbReference type="EMBL" id="CAKMRJ010001112">
    <property type="protein sequence ID" value="CAH1421687.1"/>
    <property type="molecule type" value="Genomic_DNA"/>
</dbReference>
<dbReference type="Pfam" id="PF03732">
    <property type="entry name" value="Retrotrans_gag"/>
    <property type="match status" value="1"/>
</dbReference>
<keyword evidence="3" id="KW-1185">Reference proteome</keyword>
<organism evidence="2 3">
    <name type="scientific">Lactuca virosa</name>
    <dbReference type="NCBI Taxonomy" id="75947"/>
    <lineage>
        <taxon>Eukaryota</taxon>
        <taxon>Viridiplantae</taxon>
        <taxon>Streptophyta</taxon>
        <taxon>Embryophyta</taxon>
        <taxon>Tracheophyta</taxon>
        <taxon>Spermatophyta</taxon>
        <taxon>Magnoliopsida</taxon>
        <taxon>eudicotyledons</taxon>
        <taxon>Gunneridae</taxon>
        <taxon>Pentapetalae</taxon>
        <taxon>asterids</taxon>
        <taxon>campanulids</taxon>
        <taxon>Asterales</taxon>
        <taxon>Asteraceae</taxon>
        <taxon>Cichorioideae</taxon>
        <taxon>Cichorieae</taxon>
        <taxon>Lactucinae</taxon>
        <taxon>Lactuca</taxon>
    </lineage>
</organism>
<dbReference type="InterPro" id="IPR005162">
    <property type="entry name" value="Retrotrans_gag_dom"/>
</dbReference>
<comment type="caution">
    <text evidence="2">The sequence shown here is derived from an EMBL/GenBank/DDBJ whole genome shotgun (WGS) entry which is preliminary data.</text>
</comment>
<evidence type="ECO:0000259" key="1">
    <source>
        <dbReference type="Pfam" id="PF03732"/>
    </source>
</evidence>
<dbReference type="Proteomes" id="UP001157418">
    <property type="component" value="Unassembled WGS sequence"/>
</dbReference>
<sequence>MGWETLRDLMIEEYCPRGDIQKLEEELWSLTMKGSDVVSYTARFCELVALCPNMDHTEGKKIERYIWGLMPPYQGNVLASHPTTFDSAKRLAQRLIDHGVRDGFCAF</sequence>
<evidence type="ECO:0000313" key="2">
    <source>
        <dbReference type="EMBL" id="CAH1421687.1"/>
    </source>
</evidence>
<feature type="domain" description="Retrotransposon gag" evidence="1">
    <location>
        <begin position="3"/>
        <end position="69"/>
    </location>
</feature>
<protein>
    <recommendedName>
        <fullName evidence="1">Retrotransposon gag domain-containing protein</fullName>
    </recommendedName>
</protein>
<name>A0AAU9M576_9ASTR</name>
<reference evidence="2 3" key="1">
    <citation type="submission" date="2022-01" db="EMBL/GenBank/DDBJ databases">
        <authorList>
            <person name="Xiong W."/>
            <person name="Schranz E."/>
        </authorList>
    </citation>
    <scope>NUCLEOTIDE SEQUENCE [LARGE SCALE GENOMIC DNA]</scope>
</reference>